<dbReference type="SUPFAM" id="SSF55073">
    <property type="entry name" value="Nucleotide cyclase"/>
    <property type="match status" value="1"/>
</dbReference>
<dbReference type="AlphaFoldDB" id="A0A1M5NB37"/>
<reference evidence="13" key="1">
    <citation type="submission" date="2016-11" db="EMBL/GenBank/DDBJ databases">
        <authorList>
            <person name="Varghese N."/>
            <person name="Submissions S."/>
        </authorList>
    </citation>
    <scope>NUCLEOTIDE SEQUENCE [LARGE SCALE GENOMIC DNA]</scope>
    <source>
        <strain evidence="13">DSM 16579</strain>
    </source>
</reference>
<dbReference type="InterPro" id="IPR003660">
    <property type="entry name" value="HAMP_dom"/>
</dbReference>
<dbReference type="EC" id="2.7.7.65" evidence="3"/>
<keyword evidence="7 9" id="KW-0472">Membrane</keyword>
<dbReference type="Gene3D" id="6.10.340.10">
    <property type="match status" value="1"/>
</dbReference>
<dbReference type="NCBIfam" id="TIGR00254">
    <property type="entry name" value="GGDEF"/>
    <property type="match status" value="1"/>
</dbReference>
<dbReference type="Pfam" id="PF00672">
    <property type="entry name" value="HAMP"/>
    <property type="match status" value="1"/>
</dbReference>
<dbReference type="OrthoDB" id="9812260at2"/>
<dbReference type="GO" id="GO:0005886">
    <property type="term" value="C:plasma membrane"/>
    <property type="evidence" value="ECO:0007669"/>
    <property type="project" value="UniProtKB-SubCell"/>
</dbReference>
<evidence type="ECO:0000313" key="12">
    <source>
        <dbReference type="EMBL" id="SHG86399.1"/>
    </source>
</evidence>
<dbReference type="InterPro" id="IPR000160">
    <property type="entry name" value="GGDEF_dom"/>
</dbReference>
<protein>
    <recommendedName>
        <fullName evidence="3">diguanylate cyclase</fullName>
        <ecNumber evidence="3">2.7.7.65</ecNumber>
    </recommendedName>
</protein>
<evidence type="ECO:0000256" key="4">
    <source>
        <dbReference type="ARBA" id="ARBA00022475"/>
    </source>
</evidence>
<keyword evidence="4" id="KW-1003">Cell membrane</keyword>
<organism evidence="12 13">
    <name type="scientific">Marinomonas polaris DSM 16579</name>
    <dbReference type="NCBI Taxonomy" id="1122206"/>
    <lineage>
        <taxon>Bacteria</taxon>
        <taxon>Pseudomonadati</taxon>
        <taxon>Pseudomonadota</taxon>
        <taxon>Gammaproteobacteria</taxon>
        <taxon>Oceanospirillales</taxon>
        <taxon>Oceanospirillaceae</taxon>
        <taxon>Marinomonas</taxon>
    </lineage>
</organism>
<dbReference type="EMBL" id="FQVF01000035">
    <property type="protein sequence ID" value="SHG86399.1"/>
    <property type="molecule type" value="Genomic_DNA"/>
</dbReference>
<feature type="transmembrane region" description="Helical" evidence="9">
    <location>
        <begin position="15"/>
        <end position="35"/>
    </location>
</feature>
<dbReference type="Pfam" id="PF02743">
    <property type="entry name" value="dCache_1"/>
    <property type="match status" value="1"/>
</dbReference>
<dbReference type="InterPro" id="IPR050469">
    <property type="entry name" value="Diguanylate_Cyclase"/>
</dbReference>
<dbReference type="SUPFAM" id="SSF103190">
    <property type="entry name" value="Sensory domain-like"/>
    <property type="match status" value="1"/>
</dbReference>
<feature type="transmembrane region" description="Helical" evidence="9">
    <location>
        <begin position="295"/>
        <end position="315"/>
    </location>
</feature>
<dbReference type="SMART" id="SM00304">
    <property type="entry name" value="HAMP"/>
    <property type="match status" value="1"/>
</dbReference>
<dbReference type="InterPro" id="IPR043128">
    <property type="entry name" value="Rev_trsase/Diguanyl_cyclase"/>
</dbReference>
<evidence type="ECO:0000256" key="1">
    <source>
        <dbReference type="ARBA" id="ARBA00001946"/>
    </source>
</evidence>
<dbReference type="Pfam" id="PF00990">
    <property type="entry name" value="GGDEF"/>
    <property type="match status" value="1"/>
</dbReference>
<evidence type="ECO:0000256" key="6">
    <source>
        <dbReference type="ARBA" id="ARBA00022989"/>
    </source>
</evidence>
<comment type="subcellular location">
    <subcellularLocation>
        <location evidence="2">Cell membrane</location>
        <topology evidence="2">Multi-pass membrane protein</topology>
    </subcellularLocation>
</comment>
<name>A0A1M5NB37_9GAMM</name>
<dbReference type="CDD" id="cd01949">
    <property type="entry name" value="GGDEF"/>
    <property type="match status" value="1"/>
</dbReference>
<gene>
    <name evidence="12" type="ORF">SAMN02745753_04614</name>
</gene>
<keyword evidence="5 9" id="KW-0812">Transmembrane</keyword>
<dbReference type="InterPro" id="IPR029151">
    <property type="entry name" value="Sensor-like_sf"/>
</dbReference>
<dbReference type="PROSITE" id="PS50887">
    <property type="entry name" value="GGDEF"/>
    <property type="match status" value="1"/>
</dbReference>
<feature type="domain" description="HAMP" evidence="10">
    <location>
        <begin position="316"/>
        <end position="369"/>
    </location>
</feature>
<dbReference type="Proteomes" id="UP000184517">
    <property type="component" value="Unassembled WGS sequence"/>
</dbReference>
<evidence type="ECO:0000259" key="10">
    <source>
        <dbReference type="PROSITE" id="PS50885"/>
    </source>
</evidence>
<evidence type="ECO:0000313" key="13">
    <source>
        <dbReference type="Proteomes" id="UP000184517"/>
    </source>
</evidence>
<dbReference type="PROSITE" id="PS50885">
    <property type="entry name" value="HAMP"/>
    <property type="match status" value="1"/>
</dbReference>
<evidence type="ECO:0000259" key="11">
    <source>
        <dbReference type="PROSITE" id="PS50887"/>
    </source>
</evidence>
<dbReference type="Gene3D" id="3.30.70.270">
    <property type="match status" value="1"/>
</dbReference>
<evidence type="ECO:0000256" key="8">
    <source>
        <dbReference type="ARBA" id="ARBA00034247"/>
    </source>
</evidence>
<keyword evidence="13" id="KW-1185">Reference proteome</keyword>
<dbReference type="InterPro" id="IPR033479">
    <property type="entry name" value="dCache_1"/>
</dbReference>
<dbReference type="RefSeq" id="WP_084122681.1">
    <property type="nucleotide sequence ID" value="NZ_FQVF01000035.1"/>
</dbReference>
<dbReference type="SMART" id="SM00267">
    <property type="entry name" value="GGDEF"/>
    <property type="match status" value="1"/>
</dbReference>
<accession>A0A1M5NB37</accession>
<dbReference type="PANTHER" id="PTHR45138">
    <property type="entry name" value="REGULATORY COMPONENTS OF SENSORY TRANSDUCTION SYSTEM"/>
    <property type="match status" value="1"/>
</dbReference>
<dbReference type="CDD" id="cd12914">
    <property type="entry name" value="PDC1_DGC_like"/>
    <property type="match status" value="1"/>
</dbReference>
<dbReference type="PANTHER" id="PTHR45138:SF9">
    <property type="entry name" value="DIGUANYLATE CYCLASE DGCM-RELATED"/>
    <property type="match status" value="1"/>
</dbReference>
<dbReference type="Gene3D" id="3.30.450.20">
    <property type="entry name" value="PAS domain"/>
    <property type="match status" value="1"/>
</dbReference>
<dbReference type="FunFam" id="3.30.70.270:FF:000001">
    <property type="entry name" value="Diguanylate cyclase domain protein"/>
    <property type="match status" value="1"/>
</dbReference>
<evidence type="ECO:0000256" key="3">
    <source>
        <dbReference type="ARBA" id="ARBA00012528"/>
    </source>
</evidence>
<dbReference type="InterPro" id="IPR029787">
    <property type="entry name" value="Nucleotide_cyclase"/>
</dbReference>
<dbReference type="GO" id="GO:0052621">
    <property type="term" value="F:diguanylate cyclase activity"/>
    <property type="evidence" value="ECO:0007669"/>
    <property type="project" value="UniProtKB-EC"/>
</dbReference>
<feature type="domain" description="GGDEF" evidence="11">
    <location>
        <begin position="430"/>
        <end position="559"/>
    </location>
</feature>
<dbReference type="GO" id="GO:0007165">
    <property type="term" value="P:signal transduction"/>
    <property type="evidence" value="ECO:0007669"/>
    <property type="project" value="InterPro"/>
</dbReference>
<sequence length="559" mass="62352">MTTTLRGFDTFRKRITLLSGGLLLSLSLVLVTSFYQLTSTRLSTASGEALVSISQSISNMLSANLMEREREILLLSMRSSLYENQDLSELQHAIDQIKNSYKDYAWIGFANVDGVVLASSNGVLKGADVSQRPWFINGRSGPFIGNVHKALLLENLLPKPKGGAPIRFVDFAAPVIGENGELKGVVATHADWAWVREVLLSSLTEASKRKGIDIFIIDNEHRVLYPDSHFPNDIEVPKALPVNGQFKSLLWQDDEEYLTSLVSVRSPESTNLGWQIVVRQPLSIAMSAVKEVHKLLFFLGVFSTLFCMLLAYQFASTLSRPLERLALTAKSIQQGNRKATFQDDSKLSEVTSLSRSLQEMMSSLLEREQSLMQMNMTLETKVRTRTAELEASNRSLEAIVRQDPLTHSYNRLALDEALLDEYRLAQESKRSFAVIMVDADHFKKVNDSYGHTVGDIVLQKMAKLLAVQVGVKGMVARFGGEEFTVLLPNTSAQEARSVAETLREELEKEEMIDGLYITASFGIATYKIDDSHYEQVLNRADAALYIAKEQGRNRVVVSA</sequence>
<comment type="cofactor">
    <cofactor evidence="1">
        <name>Mg(2+)</name>
        <dbReference type="ChEBI" id="CHEBI:18420"/>
    </cofactor>
</comment>
<evidence type="ECO:0000256" key="7">
    <source>
        <dbReference type="ARBA" id="ARBA00023136"/>
    </source>
</evidence>
<evidence type="ECO:0000256" key="2">
    <source>
        <dbReference type="ARBA" id="ARBA00004651"/>
    </source>
</evidence>
<proteinExistence type="predicted"/>
<evidence type="ECO:0000256" key="9">
    <source>
        <dbReference type="SAM" id="Phobius"/>
    </source>
</evidence>
<dbReference type="CDD" id="cd06225">
    <property type="entry name" value="HAMP"/>
    <property type="match status" value="1"/>
</dbReference>
<evidence type="ECO:0000256" key="5">
    <source>
        <dbReference type="ARBA" id="ARBA00022692"/>
    </source>
</evidence>
<dbReference type="STRING" id="1122206.SAMN02745753_04614"/>
<comment type="catalytic activity">
    <reaction evidence="8">
        <text>2 GTP = 3',3'-c-di-GMP + 2 diphosphate</text>
        <dbReference type="Rhea" id="RHEA:24898"/>
        <dbReference type="ChEBI" id="CHEBI:33019"/>
        <dbReference type="ChEBI" id="CHEBI:37565"/>
        <dbReference type="ChEBI" id="CHEBI:58805"/>
        <dbReference type="EC" id="2.7.7.65"/>
    </reaction>
</comment>
<keyword evidence="6 9" id="KW-1133">Transmembrane helix</keyword>